<protein>
    <submittedName>
        <fullName evidence="2">Uncharacterized protein</fullName>
    </submittedName>
</protein>
<feature type="transmembrane region" description="Helical" evidence="1">
    <location>
        <begin position="116"/>
        <end position="136"/>
    </location>
</feature>
<comment type="caution">
    <text evidence="2">The sequence shown here is derived from an EMBL/GenBank/DDBJ whole genome shotgun (WGS) entry which is preliminary data.</text>
</comment>
<feature type="transmembrane region" description="Helical" evidence="1">
    <location>
        <begin position="86"/>
        <end position="104"/>
    </location>
</feature>
<accession>A0AAD4KTY4</accession>
<gene>
    <name evidence="2" type="ORF">BGW36DRAFT_449306</name>
</gene>
<dbReference type="Proteomes" id="UP001201262">
    <property type="component" value="Unassembled WGS sequence"/>
</dbReference>
<reference evidence="2" key="1">
    <citation type="submission" date="2021-12" db="EMBL/GenBank/DDBJ databases">
        <title>Convergent genome expansion in fungi linked to evolution of root-endophyte symbiosis.</title>
        <authorList>
            <consortium name="DOE Joint Genome Institute"/>
            <person name="Ke Y.-H."/>
            <person name="Bonito G."/>
            <person name="Liao H.-L."/>
            <person name="Looney B."/>
            <person name="Rojas-Flechas A."/>
            <person name="Nash J."/>
            <person name="Hameed K."/>
            <person name="Schadt C."/>
            <person name="Martin F."/>
            <person name="Crous P.W."/>
            <person name="Miettinen O."/>
            <person name="Magnuson J.K."/>
            <person name="Labbe J."/>
            <person name="Jacobson D."/>
            <person name="Doktycz M.J."/>
            <person name="Veneault-Fourrey C."/>
            <person name="Kuo A."/>
            <person name="Mondo S."/>
            <person name="Calhoun S."/>
            <person name="Riley R."/>
            <person name="Ohm R."/>
            <person name="LaButti K."/>
            <person name="Andreopoulos B."/>
            <person name="Pangilinan J."/>
            <person name="Nolan M."/>
            <person name="Tritt A."/>
            <person name="Clum A."/>
            <person name="Lipzen A."/>
            <person name="Daum C."/>
            <person name="Barry K."/>
            <person name="Grigoriev I.V."/>
            <person name="Vilgalys R."/>
        </authorList>
    </citation>
    <scope>NUCLEOTIDE SEQUENCE</scope>
    <source>
        <strain evidence="2">PMI_201</strain>
    </source>
</reference>
<dbReference type="RefSeq" id="XP_046073607.1">
    <property type="nucleotide sequence ID" value="XM_046221783.1"/>
</dbReference>
<keyword evidence="1" id="KW-0472">Membrane</keyword>
<evidence type="ECO:0000313" key="3">
    <source>
        <dbReference type="Proteomes" id="UP001201262"/>
    </source>
</evidence>
<dbReference type="GeneID" id="70252070"/>
<proteinExistence type="predicted"/>
<dbReference type="EMBL" id="JAJTJA010000005">
    <property type="protein sequence ID" value="KAH8699143.1"/>
    <property type="molecule type" value="Genomic_DNA"/>
</dbReference>
<name>A0AAD4KTY4_9EURO</name>
<evidence type="ECO:0000256" key="1">
    <source>
        <dbReference type="SAM" id="Phobius"/>
    </source>
</evidence>
<keyword evidence="1" id="KW-0812">Transmembrane</keyword>
<dbReference type="AlphaFoldDB" id="A0AAD4KTY4"/>
<evidence type="ECO:0000313" key="2">
    <source>
        <dbReference type="EMBL" id="KAH8699143.1"/>
    </source>
</evidence>
<feature type="transmembrane region" description="Helical" evidence="1">
    <location>
        <begin position="169"/>
        <end position="192"/>
    </location>
</feature>
<keyword evidence="3" id="KW-1185">Reference proteome</keyword>
<feature type="transmembrane region" description="Helical" evidence="1">
    <location>
        <begin position="34"/>
        <end position="52"/>
    </location>
</feature>
<organism evidence="2 3">
    <name type="scientific">Talaromyces proteolyticus</name>
    <dbReference type="NCBI Taxonomy" id="1131652"/>
    <lineage>
        <taxon>Eukaryota</taxon>
        <taxon>Fungi</taxon>
        <taxon>Dikarya</taxon>
        <taxon>Ascomycota</taxon>
        <taxon>Pezizomycotina</taxon>
        <taxon>Eurotiomycetes</taxon>
        <taxon>Eurotiomycetidae</taxon>
        <taxon>Eurotiales</taxon>
        <taxon>Trichocomaceae</taxon>
        <taxon>Talaromyces</taxon>
        <taxon>Talaromyces sect. Bacilispori</taxon>
    </lineage>
</organism>
<sequence length="216" mass="23390">MASVSTSSLTIYPPSHASDEQESVYLSKTRTLHWVRLGIAATILIAAAAVIGCESAPLHRYHETAKYSTVWLPLWPLNLDIRQTNALVACGAIIAFQAIIYIVASVLPSPRPRARLLNFLAAAIAITGLITATIGWQSLGSVNGTTSSGQSLTAPTDFSRMCVESRAGFVLLGLLIGLEIIMGFAAVAGYWLERAVVRQRKMYNLEANQFVMEPKQ</sequence>
<keyword evidence="1" id="KW-1133">Transmembrane helix</keyword>